<protein>
    <submittedName>
        <fullName evidence="1">Uncharacterized protein</fullName>
    </submittedName>
</protein>
<dbReference type="AlphaFoldDB" id="A0A243W6D5"/>
<dbReference type="OrthoDB" id="277629at2"/>
<proteinExistence type="predicted"/>
<dbReference type="Proteomes" id="UP000194873">
    <property type="component" value="Unassembled WGS sequence"/>
</dbReference>
<comment type="caution">
    <text evidence="1">The sequence shown here is derived from an EMBL/GenBank/DDBJ whole genome shotgun (WGS) entry which is preliminary data.</text>
</comment>
<evidence type="ECO:0000313" key="2">
    <source>
        <dbReference type="Proteomes" id="UP000194873"/>
    </source>
</evidence>
<gene>
    <name evidence="1" type="ORF">BXP70_28940</name>
</gene>
<dbReference type="EMBL" id="MTSE01000084">
    <property type="protein sequence ID" value="OUJ67053.1"/>
    <property type="molecule type" value="Genomic_DNA"/>
</dbReference>
<dbReference type="SUPFAM" id="SSF159501">
    <property type="entry name" value="EreA/ChaN-like"/>
    <property type="match status" value="1"/>
</dbReference>
<evidence type="ECO:0000313" key="1">
    <source>
        <dbReference type="EMBL" id="OUJ67053.1"/>
    </source>
</evidence>
<organism evidence="1 2">
    <name type="scientific">Hymenobacter crusticola</name>
    <dbReference type="NCBI Taxonomy" id="1770526"/>
    <lineage>
        <taxon>Bacteria</taxon>
        <taxon>Pseudomonadati</taxon>
        <taxon>Bacteroidota</taxon>
        <taxon>Cytophagia</taxon>
        <taxon>Cytophagales</taxon>
        <taxon>Hymenobacteraceae</taxon>
        <taxon>Hymenobacter</taxon>
    </lineage>
</organism>
<name>A0A243W6D5_9BACT</name>
<dbReference type="RefSeq" id="WP_086597591.1">
    <property type="nucleotide sequence ID" value="NZ_MTSE01000084.1"/>
</dbReference>
<keyword evidence="2" id="KW-1185">Reference proteome</keyword>
<sequence length="398" mass="43980">MKLLRLLLLAIILIYPGLSAMTIAQPPLPSANAFRLAGQHFQNAQQQLNYVAPLQALLSHKAQLEPNMYAQTLATHFSFVGQLPAQTTKALPAAYQTLPLDSLLLARAQATSMVIINEAHDQPAHRAYCRQLLPQLARLGYSLLAVEALNPSDTAFNQRQYPVATSGYYTCEPAMGNLLRAAAEQGYYVFGHEIRVDQEKELADFNKRQQYRDSLQAVNMLAVLRQHPGAKVVALVGYDHLAEKERSGIKRFATYLRELGQVDPLTIDQTSDYRLPASATRPMVLATAGKVPTVSGEYAGQVDLQVLHPPLTRVQGRPRWLAASMGTKALVQPIPARYVGTACLVQLYDQGEYTRQGDKAIPLDQYLTNATQKQVYLFPFASGRAVVVKYRPAKLPKG</sequence>
<reference evidence="1 2" key="1">
    <citation type="submission" date="2017-01" db="EMBL/GenBank/DDBJ databases">
        <title>A new Hymenobacter.</title>
        <authorList>
            <person name="Liang Y."/>
            <person name="Feng F."/>
        </authorList>
    </citation>
    <scope>NUCLEOTIDE SEQUENCE [LARGE SCALE GENOMIC DNA]</scope>
    <source>
        <strain evidence="1">MIMBbqt21</strain>
    </source>
</reference>
<accession>A0A243W6D5</accession>